<dbReference type="PANTHER" id="PTHR33116">
    <property type="entry name" value="REVERSE TRANSCRIPTASE ZINC-BINDING DOMAIN-CONTAINING PROTEIN-RELATED-RELATED"/>
    <property type="match status" value="1"/>
</dbReference>
<dbReference type="Pfam" id="PF13966">
    <property type="entry name" value="zf-RVT"/>
    <property type="match status" value="1"/>
</dbReference>
<keyword evidence="2" id="KW-0548">Nucleotidyltransferase</keyword>
<dbReference type="InterPro" id="IPR026960">
    <property type="entry name" value="RVT-Znf"/>
</dbReference>
<name>A0ABQ5J3C7_9ASTR</name>
<organism evidence="2 3">
    <name type="scientific">Tanacetum coccineum</name>
    <dbReference type="NCBI Taxonomy" id="301880"/>
    <lineage>
        <taxon>Eukaryota</taxon>
        <taxon>Viridiplantae</taxon>
        <taxon>Streptophyta</taxon>
        <taxon>Embryophyta</taxon>
        <taxon>Tracheophyta</taxon>
        <taxon>Spermatophyta</taxon>
        <taxon>Magnoliopsida</taxon>
        <taxon>eudicotyledons</taxon>
        <taxon>Gunneridae</taxon>
        <taxon>Pentapetalae</taxon>
        <taxon>asterids</taxon>
        <taxon>campanulids</taxon>
        <taxon>Asterales</taxon>
        <taxon>Asteraceae</taxon>
        <taxon>Asteroideae</taxon>
        <taxon>Anthemideae</taxon>
        <taxon>Anthemidinae</taxon>
        <taxon>Tanacetum</taxon>
    </lineage>
</organism>
<evidence type="ECO:0000259" key="1">
    <source>
        <dbReference type="Pfam" id="PF13966"/>
    </source>
</evidence>
<evidence type="ECO:0000313" key="3">
    <source>
        <dbReference type="Proteomes" id="UP001151760"/>
    </source>
</evidence>
<keyword evidence="3" id="KW-1185">Reference proteome</keyword>
<reference evidence="2" key="2">
    <citation type="submission" date="2022-01" db="EMBL/GenBank/DDBJ databases">
        <authorList>
            <person name="Yamashiro T."/>
            <person name="Shiraishi A."/>
            <person name="Satake H."/>
            <person name="Nakayama K."/>
        </authorList>
    </citation>
    <scope>NUCLEOTIDE SEQUENCE</scope>
</reference>
<comment type="caution">
    <text evidence="2">The sequence shown here is derived from an EMBL/GenBank/DDBJ whole genome shotgun (WGS) entry which is preliminary data.</text>
</comment>
<proteinExistence type="predicted"/>
<gene>
    <name evidence="2" type="ORF">Tco_1122627</name>
</gene>
<protein>
    <submittedName>
        <fullName evidence="2">RNA-directed DNA polymerase, eukaryota, reverse transcriptase zinc-binding domain protein</fullName>
    </submittedName>
</protein>
<keyword evidence="2" id="KW-0808">Transferase</keyword>
<evidence type="ECO:0000313" key="2">
    <source>
        <dbReference type="EMBL" id="GJU06197.1"/>
    </source>
</evidence>
<keyword evidence="2" id="KW-0695">RNA-directed DNA polymerase</keyword>
<sequence>MSMTIQSSVKDKILATSSETSKVENTPAEMLRDLDQQMEKREMMTTDKVVLIKDKFKAARDRQKSYADNSRKPLEFEVGNHELLKISCLADASLHVPLDEIKVDKTLCFVEEPVKNSDREAFLSSCGCRMNFPVLLKNFLKSLTAMTYSSSSLSEDEASSSLDTFLAFKASDFTCGMLLLKEDSLWVRWINVIKLKGRSVWEIDKQLNDSRMWKSLLDLKDATRKHMQYKIGNGKKISMWHDRWSLMPAIDSILSRKDIYTAGFSNDDTVAECVQNNLPEINVDSMDKMLWCSNSGTTTEFSSNQVWKDMRILNDEMKWWKVIWFSQNVPRQAFVLWMASKGKLVTQDKLSEWYHSNDWKCPMCLQVEDSHKHLFFECEYFKTVWEKVQQMENVNNLKDLDECMIKFSKLPCKNSIWSIVRRWCLVDPVYHLWIERNARLFHQEEKSNNNMLKHILGSVSNRLMTLRVKNSNAVKEVEDKWGIMMMKMQTTRDLQRALYIDNKNLSSYFNPTGFNGRAVSLSSVLCKLEVKGLTYCHKIAKWDCFPEQLLSKSDARNGNVALGDGSQ</sequence>
<reference evidence="2" key="1">
    <citation type="journal article" date="2022" name="Int. J. Mol. Sci.">
        <title>Draft Genome of Tanacetum Coccineum: Genomic Comparison of Closely Related Tanacetum-Family Plants.</title>
        <authorList>
            <person name="Yamashiro T."/>
            <person name="Shiraishi A."/>
            <person name="Nakayama K."/>
            <person name="Satake H."/>
        </authorList>
    </citation>
    <scope>NUCLEOTIDE SEQUENCE</scope>
</reference>
<dbReference type="EMBL" id="BQNB010021419">
    <property type="protein sequence ID" value="GJU06197.1"/>
    <property type="molecule type" value="Genomic_DNA"/>
</dbReference>
<dbReference type="PANTHER" id="PTHR33116:SF84">
    <property type="entry name" value="RNA-DIRECTED DNA POLYMERASE"/>
    <property type="match status" value="1"/>
</dbReference>
<accession>A0ABQ5J3C7</accession>
<dbReference type="Proteomes" id="UP001151760">
    <property type="component" value="Unassembled WGS sequence"/>
</dbReference>
<feature type="domain" description="Reverse transcriptase zinc-binding" evidence="1">
    <location>
        <begin position="301"/>
        <end position="385"/>
    </location>
</feature>
<dbReference type="GO" id="GO:0003964">
    <property type="term" value="F:RNA-directed DNA polymerase activity"/>
    <property type="evidence" value="ECO:0007669"/>
    <property type="project" value="UniProtKB-KW"/>
</dbReference>